<sequence length="216" mass="24180">MQLKVLITDDHAIIREGLRSLLENKGIQVIDIAKNGREAVEKAIILKPDIVMMDISMPDLNGVEATAKIRKEVPHTRVIALSMHSSKKIVDKMFDSGASGYILKVSAFDEIYDAIQEVLRTNFYLTPVIARMCTNDLGKDLSACKAQTQFNKISRKERKVLQLIAEGKKTRDLAETLGVSIKTVETHRRNIMKKLNIFSVAGLTKYAILEGIIDLE</sequence>
<dbReference type="PANTHER" id="PTHR43214">
    <property type="entry name" value="TWO-COMPONENT RESPONSE REGULATOR"/>
    <property type="match status" value="1"/>
</dbReference>
<dbReference type="CDD" id="cd17535">
    <property type="entry name" value="REC_NarL-like"/>
    <property type="match status" value="1"/>
</dbReference>
<reference evidence="8 9" key="2">
    <citation type="submission" date="2012-02" db="EMBL/GenBank/DDBJ databases">
        <title>Improved High-Quality Draft sequence of Desulfobacter postgatei 2ac9.</title>
        <authorList>
            <consortium name="US DOE Joint Genome Institute"/>
            <person name="Lucas S."/>
            <person name="Han J."/>
            <person name="Lapidus A."/>
            <person name="Cheng J.-F."/>
            <person name="Goodwin L."/>
            <person name="Pitluck S."/>
            <person name="Peters L."/>
            <person name="Ovchinnikova G."/>
            <person name="Held B."/>
            <person name="Detter J.C."/>
            <person name="Han C."/>
            <person name="Tapia R."/>
            <person name="Land M."/>
            <person name="Hauser L."/>
            <person name="Kyrpides N."/>
            <person name="Ivanova N."/>
            <person name="Pagani I."/>
            <person name="Orellana R."/>
            <person name="Lovley D."/>
            <person name="Woyke T."/>
        </authorList>
    </citation>
    <scope>NUCLEOTIDE SEQUENCE [LARGE SCALE GENOMIC DNA]</scope>
    <source>
        <strain evidence="8 9">2ac9</strain>
    </source>
</reference>
<gene>
    <name evidence="8" type="ORF">DespoDRAFT_00162</name>
</gene>
<keyword evidence="9" id="KW-1185">Reference proteome</keyword>
<dbReference type="PROSITE" id="PS50110">
    <property type="entry name" value="RESPONSE_REGULATORY"/>
    <property type="match status" value="1"/>
</dbReference>
<dbReference type="Pfam" id="PF00072">
    <property type="entry name" value="Response_reg"/>
    <property type="match status" value="1"/>
</dbReference>
<keyword evidence="3 8" id="KW-0238">DNA-binding</keyword>
<keyword evidence="4" id="KW-0804">Transcription</keyword>
<dbReference type="PRINTS" id="PR00038">
    <property type="entry name" value="HTHLUXR"/>
</dbReference>
<dbReference type="Pfam" id="PF00196">
    <property type="entry name" value="GerE"/>
    <property type="match status" value="1"/>
</dbReference>
<dbReference type="GO" id="GO:0000160">
    <property type="term" value="P:phosphorelay signal transduction system"/>
    <property type="evidence" value="ECO:0007669"/>
    <property type="project" value="InterPro"/>
</dbReference>
<evidence type="ECO:0000256" key="5">
    <source>
        <dbReference type="PROSITE-ProRule" id="PRU00169"/>
    </source>
</evidence>
<organism evidence="8 9">
    <name type="scientific">Desulfobacter postgatei 2ac9</name>
    <dbReference type="NCBI Taxonomy" id="879212"/>
    <lineage>
        <taxon>Bacteria</taxon>
        <taxon>Pseudomonadati</taxon>
        <taxon>Thermodesulfobacteriota</taxon>
        <taxon>Desulfobacteria</taxon>
        <taxon>Desulfobacterales</taxon>
        <taxon>Desulfobacteraceae</taxon>
        <taxon>Desulfobacter</taxon>
    </lineage>
</organism>
<dbReference type="InterPro" id="IPR039420">
    <property type="entry name" value="WalR-like"/>
</dbReference>
<dbReference type="PROSITE" id="PS50043">
    <property type="entry name" value="HTH_LUXR_2"/>
    <property type="match status" value="1"/>
</dbReference>
<dbReference type="PANTHER" id="PTHR43214:SF41">
    <property type="entry name" value="NITRATE_NITRITE RESPONSE REGULATOR PROTEIN NARP"/>
    <property type="match status" value="1"/>
</dbReference>
<reference evidence="8 9" key="1">
    <citation type="submission" date="2011-09" db="EMBL/GenBank/DDBJ databases">
        <authorList>
            <consortium name="US DOE Joint Genome Institute (JGI-PGF)"/>
            <person name="Lucas S."/>
            <person name="Han J."/>
            <person name="Lapidus A."/>
            <person name="Cheng J.-F."/>
            <person name="Goodwin L."/>
            <person name="Pitluck S."/>
            <person name="Peters L."/>
            <person name="Land M.L."/>
            <person name="Hauser L."/>
            <person name="Orellana R."/>
            <person name="Lovley D."/>
            <person name="Woyke T.J."/>
        </authorList>
    </citation>
    <scope>NUCLEOTIDE SEQUENCE [LARGE SCALE GENOMIC DNA]</scope>
    <source>
        <strain evidence="8 9">2ac9</strain>
    </source>
</reference>
<dbReference type="AlphaFoldDB" id="I5AY94"/>
<feature type="modified residue" description="4-aspartylphosphate" evidence="5">
    <location>
        <position position="54"/>
    </location>
</feature>
<dbReference type="SMART" id="SM00421">
    <property type="entry name" value="HTH_LUXR"/>
    <property type="match status" value="1"/>
</dbReference>
<dbReference type="EMBL" id="CM001488">
    <property type="protein sequence ID" value="EIM62207.1"/>
    <property type="molecule type" value="Genomic_DNA"/>
</dbReference>
<dbReference type="Proteomes" id="UP000005778">
    <property type="component" value="Chromosome"/>
</dbReference>
<dbReference type="RefSeq" id="WP_004070581.1">
    <property type="nucleotide sequence ID" value="NZ_CM001488.1"/>
</dbReference>
<dbReference type="InterPro" id="IPR058245">
    <property type="entry name" value="NreC/VraR/RcsB-like_REC"/>
</dbReference>
<keyword evidence="2" id="KW-0805">Transcription regulation</keyword>
<feature type="domain" description="Response regulatory" evidence="7">
    <location>
        <begin position="4"/>
        <end position="119"/>
    </location>
</feature>
<evidence type="ECO:0000259" key="7">
    <source>
        <dbReference type="PROSITE" id="PS50110"/>
    </source>
</evidence>
<dbReference type="InterPro" id="IPR016032">
    <property type="entry name" value="Sig_transdc_resp-reg_C-effctor"/>
</dbReference>
<dbReference type="STRING" id="879212.DespoDRAFT_00162"/>
<protein>
    <submittedName>
        <fullName evidence="8">Response regulator containing a CheY-like receiver domain and an HTH DNA-binding domain</fullName>
    </submittedName>
</protein>
<evidence type="ECO:0000256" key="2">
    <source>
        <dbReference type="ARBA" id="ARBA00023015"/>
    </source>
</evidence>
<dbReference type="SMART" id="SM00448">
    <property type="entry name" value="REC"/>
    <property type="match status" value="1"/>
</dbReference>
<keyword evidence="1 5" id="KW-0597">Phosphoprotein</keyword>
<dbReference type="CDD" id="cd06170">
    <property type="entry name" value="LuxR_C_like"/>
    <property type="match status" value="1"/>
</dbReference>
<evidence type="ECO:0000256" key="1">
    <source>
        <dbReference type="ARBA" id="ARBA00022553"/>
    </source>
</evidence>
<dbReference type="InterPro" id="IPR011006">
    <property type="entry name" value="CheY-like_superfamily"/>
</dbReference>
<feature type="domain" description="HTH luxR-type" evidence="6">
    <location>
        <begin position="146"/>
        <end position="211"/>
    </location>
</feature>
<evidence type="ECO:0000313" key="8">
    <source>
        <dbReference type="EMBL" id="EIM62207.1"/>
    </source>
</evidence>
<dbReference type="GO" id="GO:0003677">
    <property type="term" value="F:DNA binding"/>
    <property type="evidence" value="ECO:0007669"/>
    <property type="project" value="UniProtKB-KW"/>
</dbReference>
<dbReference type="InterPro" id="IPR001789">
    <property type="entry name" value="Sig_transdc_resp-reg_receiver"/>
</dbReference>
<dbReference type="Gene3D" id="3.40.50.2300">
    <property type="match status" value="1"/>
</dbReference>
<evidence type="ECO:0000256" key="4">
    <source>
        <dbReference type="ARBA" id="ARBA00023163"/>
    </source>
</evidence>
<evidence type="ECO:0000256" key="3">
    <source>
        <dbReference type="ARBA" id="ARBA00023125"/>
    </source>
</evidence>
<name>I5AY94_9BACT</name>
<dbReference type="SUPFAM" id="SSF46894">
    <property type="entry name" value="C-terminal effector domain of the bipartite response regulators"/>
    <property type="match status" value="1"/>
</dbReference>
<dbReference type="eggNOG" id="COG2197">
    <property type="taxonomic scope" value="Bacteria"/>
</dbReference>
<dbReference type="HOGENOM" id="CLU_000445_90_1_7"/>
<evidence type="ECO:0000259" key="6">
    <source>
        <dbReference type="PROSITE" id="PS50043"/>
    </source>
</evidence>
<dbReference type="OrthoDB" id="9780312at2"/>
<proteinExistence type="predicted"/>
<dbReference type="InterPro" id="IPR000792">
    <property type="entry name" value="Tscrpt_reg_LuxR_C"/>
</dbReference>
<dbReference type="SUPFAM" id="SSF52172">
    <property type="entry name" value="CheY-like"/>
    <property type="match status" value="1"/>
</dbReference>
<evidence type="ECO:0000313" key="9">
    <source>
        <dbReference type="Proteomes" id="UP000005778"/>
    </source>
</evidence>
<accession>I5AY94</accession>
<dbReference type="GO" id="GO:0006355">
    <property type="term" value="P:regulation of DNA-templated transcription"/>
    <property type="evidence" value="ECO:0007669"/>
    <property type="project" value="InterPro"/>
</dbReference>